<accession>A0A1I6BWX0</accession>
<feature type="signal peptide" evidence="1">
    <location>
        <begin position="1"/>
        <end position="26"/>
    </location>
</feature>
<dbReference type="Proteomes" id="UP000242815">
    <property type="component" value="Unassembled WGS sequence"/>
</dbReference>
<evidence type="ECO:0000259" key="2">
    <source>
        <dbReference type="PROSITE" id="PS50914"/>
    </source>
</evidence>
<dbReference type="InterPro" id="IPR014004">
    <property type="entry name" value="Transpt-assoc_nodulatn_dom_bac"/>
</dbReference>
<feature type="domain" description="BON" evidence="2">
    <location>
        <begin position="36"/>
        <end position="104"/>
    </location>
</feature>
<dbReference type="AlphaFoldDB" id="A0A1I6BWX0"/>
<protein>
    <submittedName>
        <fullName evidence="3">Osmotically-inducible protein OsmY, contains BON domain</fullName>
    </submittedName>
</protein>
<dbReference type="Pfam" id="PF04972">
    <property type="entry name" value="BON"/>
    <property type="match status" value="3"/>
</dbReference>
<dbReference type="SMART" id="SM00749">
    <property type="entry name" value="BON"/>
    <property type="match status" value="3"/>
</dbReference>
<feature type="domain" description="BON" evidence="2">
    <location>
        <begin position="122"/>
        <end position="190"/>
    </location>
</feature>
<dbReference type="InterPro" id="IPR051686">
    <property type="entry name" value="Lipoprotein_DolP"/>
</dbReference>
<dbReference type="EMBL" id="FOYD01000007">
    <property type="protein sequence ID" value="SFQ85393.1"/>
    <property type="molecule type" value="Genomic_DNA"/>
</dbReference>
<dbReference type="STRING" id="1002526.SAMN05216578_107127"/>
<feature type="domain" description="BON" evidence="2">
    <location>
        <begin position="210"/>
        <end position="279"/>
    </location>
</feature>
<keyword evidence="1" id="KW-0732">Signal</keyword>
<dbReference type="InterPro" id="IPR007055">
    <property type="entry name" value="BON_dom"/>
</dbReference>
<proteinExistence type="predicted"/>
<dbReference type="PROSITE" id="PS50914">
    <property type="entry name" value="BON"/>
    <property type="match status" value="3"/>
</dbReference>
<evidence type="ECO:0000313" key="3">
    <source>
        <dbReference type="EMBL" id="SFQ85393.1"/>
    </source>
</evidence>
<dbReference type="Gene3D" id="3.30.1340.30">
    <property type="match status" value="3"/>
</dbReference>
<dbReference type="OrthoDB" id="8910395at2"/>
<evidence type="ECO:0000313" key="4">
    <source>
        <dbReference type="Proteomes" id="UP000242815"/>
    </source>
</evidence>
<name>A0A1I6BWX0_9GAMM</name>
<sequence>MRRLKTIALATATLSVLTLGTMTAHAADGDMSRQLTEARQEGSVWTAFALNRHLSPFSIDVEVENGVAILTGEVESEVERDLAAQVALGVEGINEVDNQLQVSGEEVKRAADGERSFSSRFNDATTTATVKSKLLWNRNTEGLDINVTSRDGVVTLEGRAGSEAASELAERLARNTEGVRRVENKLSVSAEGGTADRAREQVDNAGGAISDAWITSKVKSSFLFNSNLDGLDIAVETRNGQVTLSGAVASEAEKSLAVEITENIRGVRGVNAGSLRVGGMED</sequence>
<feature type="chain" id="PRO_5017472013" evidence="1">
    <location>
        <begin position="27"/>
        <end position="282"/>
    </location>
</feature>
<reference evidence="3 4" key="1">
    <citation type="submission" date="2016-10" db="EMBL/GenBank/DDBJ databases">
        <authorList>
            <person name="de Groot N.N."/>
        </authorList>
    </citation>
    <scope>NUCLEOTIDE SEQUENCE [LARGE SCALE GENOMIC DNA]</scope>
    <source>
        <strain evidence="3 4">JCM 18415</strain>
    </source>
</reference>
<evidence type="ECO:0000256" key="1">
    <source>
        <dbReference type="SAM" id="SignalP"/>
    </source>
</evidence>
<gene>
    <name evidence="3" type="ORF">SAMN05216578_107127</name>
</gene>
<dbReference type="RefSeq" id="WP_090539541.1">
    <property type="nucleotide sequence ID" value="NZ_FOYD01000007.1"/>
</dbReference>
<dbReference type="PANTHER" id="PTHR34606:SF15">
    <property type="entry name" value="BON DOMAIN-CONTAINING PROTEIN"/>
    <property type="match status" value="1"/>
</dbReference>
<organism evidence="3 4">
    <name type="scientific">Halopseudomonas formosensis</name>
    <dbReference type="NCBI Taxonomy" id="1002526"/>
    <lineage>
        <taxon>Bacteria</taxon>
        <taxon>Pseudomonadati</taxon>
        <taxon>Pseudomonadota</taxon>
        <taxon>Gammaproteobacteria</taxon>
        <taxon>Pseudomonadales</taxon>
        <taxon>Pseudomonadaceae</taxon>
        <taxon>Halopseudomonas</taxon>
    </lineage>
</organism>
<dbReference type="PANTHER" id="PTHR34606">
    <property type="entry name" value="BON DOMAIN-CONTAINING PROTEIN"/>
    <property type="match status" value="1"/>
</dbReference>